<accession>A0ACB6ZSF1</accession>
<dbReference type="Proteomes" id="UP000886501">
    <property type="component" value="Unassembled WGS sequence"/>
</dbReference>
<protein>
    <submittedName>
        <fullName evidence="1">Uncharacterized protein</fullName>
    </submittedName>
</protein>
<comment type="caution">
    <text evidence="1">The sequence shown here is derived from an EMBL/GenBank/DDBJ whole genome shotgun (WGS) entry which is preliminary data.</text>
</comment>
<keyword evidence="2" id="KW-1185">Reference proteome</keyword>
<name>A0ACB6ZSF1_THEGA</name>
<dbReference type="EMBL" id="MU117968">
    <property type="protein sequence ID" value="KAF9652562.1"/>
    <property type="molecule type" value="Genomic_DNA"/>
</dbReference>
<reference evidence="1" key="1">
    <citation type="submission" date="2019-10" db="EMBL/GenBank/DDBJ databases">
        <authorList>
            <consortium name="DOE Joint Genome Institute"/>
            <person name="Kuo A."/>
            <person name="Miyauchi S."/>
            <person name="Kiss E."/>
            <person name="Drula E."/>
            <person name="Kohler A."/>
            <person name="Sanchez-Garcia M."/>
            <person name="Andreopoulos B."/>
            <person name="Barry K.W."/>
            <person name="Bonito G."/>
            <person name="Buee M."/>
            <person name="Carver A."/>
            <person name="Chen C."/>
            <person name="Cichocki N."/>
            <person name="Clum A."/>
            <person name="Culley D."/>
            <person name="Crous P.W."/>
            <person name="Fauchery L."/>
            <person name="Girlanda M."/>
            <person name="Hayes R."/>
            <person name="Keri Z."/>
            <person name="Labutti K."/>
            <person name="Lipzen A."/>
            <person name="Lombard V."/>
            <person name="Magnuson J."/>
            <person name="Maillard F."/>
            <person name="Morin E."/>
            <person name="Murat C."/>
            <person name="Nolan M."/>
            <person name="Ohm R."/>
            <person name="Pangilinan J."/>
            <person name="Pereira M."/>
            <person name="Perotto S."/>
            <person name="Peter M."/>
            <person name="Riley R."/>
            <person name="Sitrit Y."/>
            <person name="Stielow B."/>
            <person name="Szollosi G."/>
            <person name="Zifcakova L."/>
            <person name="Stursova M."/>
            <person name="Spatafora J.W."/>
            <person name="Tedersoo L."/>
            <person name="Vaario L.-M."/>
            <person name="Yamada A."/>
            <person name="Yan M."/>
            <person name="Wang P."/>
            <person name="Xu J."/>
            <person name="Bruns T."/>
            <person name="Baldrian P."/>
            <person name="Vilgalys R."/>
            <person name="Henrissat B."/>
            <person name="Grigoriev I.V."/>
            <person name="Hibbett D."/>
            <person name="Nagy L.G."/>
            <person name="Martin F.M."/>
        </authorList>
    </citation>
    <scope>NUCLEOTIDE SEQUENCE</scope>
    <source>
        <strain evidence="1">P2</strain>
    </source>
</reference>
<evidence type="ECO:0000313" key="2">
    <source>
        <dbReference type="Proteomes" id="UP000886501"/>
    </source>
</evidence>
<sequence length="175" mass="19685">MTFVSRFDYVLGYLKLMTSHEYALGSVQTCEREPMSTTGTWSFDTRMALHSLWPLAYNNPPSARVGGKNCSLSLVFPSPNMSVEVPSSSRSPSRGLRQSFSEQISDMKTKLVRALSSERPSPNYDGSSQYSRLGEDMRPVERSLSRGRESVVSVIWSRWVRQHASVIDLSWAGRP</sequence>
<reference evidence="1" key="2">
    <citation type="journal article" date="2020" name="Nat. Commun.">
        <title>Large-scale genome sequencing of mycorrhizal fungi provides insights into the early evolution of symbiotic traits.</title>
        <authorList>
            <person name="Miyauchi S."/>
            <person name="Kiss E."/>
            <person name="Kuo A."/>
            <person name="Drula E."/>
            <person name="Kohler A."/>
            <person name="Sanchez-Garcia M."/>
            <person name="Morin E."/>
            <person name="Andreopoulos B."/>
            <person name="Barry K.W."/>
            <person name="Bonito G."/>
            <person name="Buee M."/>
            <person name="Carver A."/>
            <person name="Chen C."/>
            <person name="Cichocki N."/>
            <person name="Clum A."/>
            <person name="Culley D."/>
            <person name="Crous P.W."/>
            <person name="Fauchery L."/>
            <person name="Girlanda M."/>
            <person name="Hayes R.D."/>
            <person name="Keri Z."/>
            <person name="LaButti K."/>
            <person name="Lipzen A."/>
            <person name="Lombard V."/>
            <person name="Magnuson J."/>
            <person name="Maillard F."/>
            <person name="Murat C."/>
            <person name="Nolan M."/>
            <person name="Ohm R.A."/>
            <person name="Pangilinan J."/>
            <person name="Pereira M.F."/>
            <person name="Perotto S."/>
            <person name="Peter M."/>
            <person name="Pfister S."/>
            <person name="Riley R."/>
            <person name="Sitrit Y."/>
            <person name="Stielow J.B."/>
            <person name="Szollosi G."/>
            <person name="Zifcakova L."/>
            <person name="Stursova M."/>
            <person name="Spatafora J.W."/>
            <person name="Tedersoo L."/>
            <person name="Vaario L.M."/>
            <person name="Yamada A."/>
            <person name="Yan M."/>
            <person name="Wang P."/>
            <person name="Xu J."/>
            <person name="Bruns T."/>
            <person name="Baldrian P."/>
            <person name="Vilgalys R."/>
            <person name="Dunand C."/>
            <person name="Henrissat B."/>
            <person name="Grigoriev I.V."/>
            <person name="Hibbett D."/>
            <person name="Nagy L.G."/>
            <person name="Martin F.M."/>
        </authorList>
    </citation>
    <scope>NUCLEOTIDE SEQUENCE</scope>
    <source>
        <strain evidence="1">P2</strain>
    </source>
</reference>
<gene>
    <name evidence="1" type="ORF">BDM02DRAFT_2776258</name>
</gene>
<proteinExistence type="predicted"/>
<organism evidence="1 2">
    <name type="scientific">Thelephora ganbajun</name>
    <name type="common">Ganba fungus</name>
    <dbReference type="NCBI Taxonomy" id="370292"/>
    <lineage>
        <taxon>Eukaryota</taxon>
        <taxon>Fungi</taxon>
        <taxon>Dikarya</taxon>
        <taxon>Basidiomycota</taxon>
        <taxon>Agaricomycotina</taxon>
        <taxon>Agaricomycetes</taxon>
        <taxon>Thelephorales</taxon>
        <taxon>Thelephoraceae</taxon>
        <taxon>Thelephora</taxon>
    </lineage>
</organism>
<evidence type="ECO:0000313" key="1">
    <source>
        <dbReference type="EMBL" id="KAF9652562.1"/>
    </source>
</evidence>